<dbReference type="PROSITE" id="PS00640">
    <property type="entry name" value="THIOL_PROTEASE_ASN"/>
    <property type="match status" value="1"/>
</dbReference>
<evidence type="ECO:0000313" key="7">
    <source>
        <dbReference type="EMBL" id="CAE2235149.1"/>
    </source>
</evidence>
<feature type="domain" description="Peptidase C1A papain C-terminal" evidence="5">
    <location>
        <begin position="154"/>
        <end position="374"/>
    </location>
</feature>
<dbReference type="Pfam" id="PF00112">
    <property type="entry name" value="Peptidase_C1"/>
    <property type="match status" value="1"/>
</dbReference>
<dbReference type="Pfam" id="PF08246">
    <property type="entry name" value="Inhibitor_I29"/>
    <property type="match status" value="1"/>
</dbReference>
<dbReference type="GO" id="GO:0006508">
    <property type="term" value="P:proteolysis"/>
    <property type="evidence" value="ECO:0007669"/>
    <property type="project" value="InterPro"/>
</dbReference>
<feature type="domain" description="Cathepsin propeptide inhibitor" evidence="6">
    <location>
        <begin position="52"/>
        <end position="109"/>
    </location>
</feature>
<dbReference type="InterPro" id="IPR025660">
    <property type="entry name" value="Pept_his_AS"/>
</dbReference>
<dbReference type="PRINTS" id="PR00705">
    <property type="entry name" value="PAPAIN"/>
</dbReference>
<sequence length="376" mass="41677">MIFRRFCLVLTLALASRCGAESTSDSRDGSSQLLRATKSDAAVTVDLTETQFLEWASEHNKEYDDDEQKKRVLIWMENNEFIERHNNQNPKPSYTLGHNQFSDLTHDEYKQRQFLGEYSPGVDTSQRDKKYAQAKLILGEGVEDDVLSKDVEKSPKSVDWVEKGGVTPIKNQGACGSCWAFSAIGALEGAHFIKTGELVSLSEQELVDCDIHDKGCNGGLMDIAFEFDEKGRGICTEEGYPYEAVRHTSCNTECTPVNDTVVKSFHDITPGDAKALKASIAQQPTSIAIEAKQMVFQFYKSGVLSNDECGKNAAIDHGVLVVGYGKDKDSGLPYWLVKNSWGETWGDKGFVKLSRKSENRYGTCAILRLPSAPEVV</sequence>
<dbReference type="PANTHER" id="PTHR12411">
    <property type="entry name" value="CYSTEINE PROTEASE FAMILY C1-RELATED"/>
    <property type="match status" value="1"/>
</dbReference>
<keyword evidence="2" id="KW-0865">Zymogen</keyword>
<protein>
    <submittedName>
        <fullName evidence="7">Uncharacterized protein</fullName>
    </submittedName>
</protein>
<dbReference type="InterPro" id="IPR039417">
    <property type="entry name" value="Peptidase_C1A_papain-like"/>
</dbReference>
<dbReference type="InterPro" id="IPR000668">
    <property type="entry name" value="Peptidase_C1A_C"/>
</dbReference>
<dbReference type="SMART" id="SM00645">
    <property type="entry name" value="Pept_C1"/>
    <property type="match status" value="1"/>
</dbReference>
<accession>A0A7S4INT3</accession>
<evidence type="ECO:0000259" key="6">
    <source>
        <dbReference type="SMART" id="SM00848"/>
    </source>
</evidence>
<dbReference type="CDD" id="cd02248">
    <property type="entry name" value="Peptidase_C1A"/>
    <property type="match status" value="1"/>
</dbReference>
<dbReference type="InterPro" id="IPR013128">
    <property type="entry name" value="Peptidase_C1A"/>
</dbReference>
<proteinExistence type="inferred from homology"/>
<reference evidence="7" key="1">
    <citation type="submission" date="2021-01" db="EMBL/GenBank/DDBJ databases">
        <authorList>
            <person name="Corre E."/>
            <person name="Pelletier E."/>
            <person name="Niang G."/>
            <person name="Scheremetjew M."/>
            <person name="Finn R."/>
            <person name="Kale V."/>
            <person name="Holt S."/>
            <person name="Cochrane G."/>
            <person name="Meng A."/>
            <person name="Brown T."/>
            <person name="Cohen L."/>
        </authorList>
    </citation>
    <scope>NUCLEOTIDE SEQUENCE</scope>
    <source>
        <strain evidence="7">Isolate 1302-5</strain>
    </source>
</reference>
<dbReference type="AlphaFoldDB" id="A0A7S4INT3"/>
<dbReference type="InterPro" id="IPR013201">
    <property type="entry name" value="Prot_inhib_I29"/>
</dbReference>
<dbReference type="SMART" id="SM00848">
    <property type="entry name" value="Inhibitor_I29"/>
    <property type="match status" value="1"/>
</dbReference>
<evidence type="ECO:0000256" key="4">
    <source>
        <dbReference type="SAM" id="SignalP"/>
    </source>
</evidence>
<dbReference type="InterPro" id="IPR038765">
    <property type="entry name" value="Papain-like_cys_pep_sf"/>
</dbReference>
<dbReference type="Gene3D" id="3.90.70.10">
    <property type="entry name" value="Cysteine proteinases"/>
    <property type="match status" value="1"/>
</dbReference>
<dbReference type="FunFam" id="3.90.70.10:FF:000039">
    <property type="entry name" value="Cysteine proteinase 2, putative"/>
    <property type="match status" value="1"/>
</dbReference>
<keyword evidence="3" id="KW-1015">Disulfide bond</keyword>
<organism evidence="7">
    <name type="scientific">Odontella aurita</name>
    <dbReference type="NCBI Taxonomy" id="265563"/>
    <lineage>
        <taxon>Eukaryota</taxon>
        <taxon>Sar</taxon>
        <taxon>Stramenopiles</taxon>
        <taxon>Ochrophyta</taxon>
        <taxon>Bacillariophyta</taxon>
        <taxon>Mediophyceae</taxon>
        <taxon>Biddulphiophycidae</taxon>
        <taxon>Eupodiscales</taxon>
        <taxon>Odontellaceae</taxon>
        <taxon>Odontella</taxon>
    </lineage>
</organism>
<keyword evidence="4" id="KW-0732">Signal</keyword>
<dbReference type="PROSITE" id="PS00639">
    <property type="entry name" value="THIOL_PROTEASE_HIS"/>
    <property type="match status" value="1"/>
</dbReference>
<dbReference type="PROSITE" id="PS00139">
    <property type="entry name" value="THIOL_PROTEASE_CYS"/>
    <property type="match status" value="1"/>
</dbReference>
<feature type="chain" id="PRO_5031144397" evidence="4">
    <location>
        <begin position="21"/>
        <end position="376"/>
    </location>
</feature>
<evidence type="ECO:0000256" key="3">
    <source>
        <dbReference type="ARBA" id="ARBA00023157"/>
    </source>
</evidence>
<evidence type="ECO:0000256" key="2">
    <source>
        <dbReference type="ARBA" id="ARBA00023145"/>
    </source>
</evidence>
<dbReference type="InterPro" id="IPR000169">
    <property type="entry name" value="Pept_cys_AS"/>
</dbReference>
<dbReference type="InterPro" id="IPR025661">
    <property type="entry name" value="Pept_asp_AS"/>
</dbReference>
<dbReference type="SUPFAM" id="SSF54001">
    <property type="entry name" value="Cysteine proteinases"/>
    <property type="match status" value="1"/>
</dbReference>
<comment type="similarity">
    <text evidence="1">Belongs to the peptidase C1 family.</text>
</comment>
<evidence type="ECO:0000259" key="5">
    <source>
        <dbReference type="SMART" id="SM00645"/>
    </source>
</evidence>
<evidence type="ECO:0000256" key="1">
    <source>
        <dbReference type="ARBA" id="ARBA00008455"/>
    </source>
</evidence>
<dbReference type="GO" id="GO:0008234">
    <property type="term" value="F:cysteine-type peptidase activity"/>
    <property type="evidence" value="ECO:0007669"/>
    <property type="project" value="InterPro"/>
</dbReference>
<feature type="signal peptide" evidence="4">
    <location>
        <begin position="1"/>
        <end position="20"/>
    </location>
</feature>
<name>A0A7S4INT3_9STRA</name>
<gene>
    <name evidence="7" type="ORF">OAUR00152_LOCUS13519</name>
</gene>
<dbReference type="EMBL" id="HBKQ01020008">
    <property type="protein sequence ID" value="CAE2235149.1"/>
    <property type="molecule type" value="Transcribed_RNA"/>
</dbReference>